<feature type="compositionally biased region" description="Basic and acidic residues" evidence="6">
    <location>
        <begin position="2104"/>
        <end position="2160"/>
    </location>
</feature>
<feature type="compositionally biased region" description="Basic and acidic residues" evidence="6">
    <location>
        <begin position="2062"/>
        <end position="2076"/>
    </location>
</feature>
<dbReference type="InterPro" id="IPR023943">
    <property type="entry name" value="Enolase-ppase_E1"/>
</dbReference>
<feature type="compositionally biased region" description="Basic and acidic residues" evidence="6">
    <location>
        <begin position="1693"/>
        <end position="1747"/>
    </location>
</feature>
<feature type="compositionally biased region" description="Basic and acidic residues" evidence="6">
    <location>
        <begin position="1189"/>
        <end position="1203"/>
    </location>
</feature>
<feature type="compositionally biased region" description="Acidic residues" evidence="6">
    <location>
        <begin position="1171"/>
        <end position="1188"/>
    </location>
</feature>
<feature type="compositionally biased region" description="Basic and acidic residues" evidence="6">
    <location>
        <begin position="1966"/>
        <end position="1984"/>
    </location>
</feature>
<evidence type="ECO:0000256" key="6">
    <source>
        <dbReference type="SAM" id="MobiDB-lite"/>
    </source>
</evidence>
<feature type="region of interest" description="Disordered" evidence="6">
    <location>
        <begin position="643"/>
        <end position="795"/>
    </location>
</feature>
<feature type="compositionally biased region" description="Basic residues" evidence="6">
    <location>
        <begin position="192"/>
        <end position="201"/>
    </location>
</feature>
<dbReference type="OrthoDB" id="5859781at2759"/>
<dbReference type="GO" id="GO:0000287">
    <property type="term" value="F:magnesium ion binding"/>
    <property type="evidence" value="ECO:0007669"/>
    <property type="project" value="InterPro"/>
</dbReference>
<feature type="region of interest" description="Disordered" evidence="6">
    <location>
        <begin position="1955"/>
        <end position="2247"/>
    </location>
</feature>
<evidence type="ECO:0000256" key="3">
    <source>
        <dbReference type="ARBA" id="ARBA00022801"/>
    </source>
</evidence>
<evidence type="ECO:0000256" key="1">
    <source>
        <dbReference type="ARBA" id="ARBA00022490"/>
    </source>
</evidence>
<feature type="compositionally biased region" description="Basic and acidic residues" evidence="6">
    <location>
        <begin position="2207"/>
        <end position="2240"/>
    </location>
</feature>
<feature type="region of interest" description="Disordered" evidence="6">
    <location>
        <begin position="1171"/>
        <end position="1203"/>
    </location>
</feature>
<keyword evidence="2" id="KW-0028">Amino-acid biosynthesis</keyword>
<keyword evidence="7" id="KW-1185">Reference proteome</keyword>
<dbReference type="FunFam" id="3.40.50.1000:FF:000079">
    <property type="entry name" value="Enolase-phosphatase E1"/>
    <property type="match status" value="1"/>
</dbReference>
<feature type="region of interest" description="Disordered" evidence="6">
    <location>
        <begin position="377"/>
        <end position="410"/>
    </location>
</feature>
<dbReference type="GO" id="GO:0019509">
    <property type="term" value="P:L-methionine salvage from methylthioadenosine"/>
    <property type="evidence" value="ECO:0007669"/>
    <property type="project" value="InterPro"/>
</dbReference>
<dbReference type="NCBIfam" id="TIGR01549">
    <property type="entry name" value="HAD-SF-IA-v1"/>
    <property type="match status" value="1"/>
</dbReference>
<dbReference type="RefSeq" id="XP_022818110.1">
    <property type="nucleotide sequence ID" value="XM_022962342.1"/>
</dbReference>
<feature type="compositionally biased region" description="Basic and acidic residues" evidence="6">
    <location>
        <begin position="784"/>
        <end position="795"/>
    </location>
</feature>
<feature type="compositionally biased region" description="Basic residues" evidence="6">
    <location>
        <begin position="1097"/>
        <end position="1107"/>
    </location>
</feature>
<dbReference type="GeneID" id="111350693"/>
<evidence type="ECO:0000256" key="4">
    <source>
        <dbReference type="ARBA" id="ARBA00023167"/>
    </source>
</evidence>
<feature type="compositionally biased region" description="Acidic residues" evidence="6">
    <location>
        <begin position="708"/>
        <end position="722"/>
    </location>
</feature>
<evidence type="ECO:0000313" key="8">
    <source>
        <dbReference type="RefSeq" id="XP_022818110.1"/>
    </source>
</evidence>
<keyword evidence="3" id="KW-0378">Hydrolase</keyword>
<dbReference type="PANTHER" id="PTHR20371:SF1">
    <property type="entry name" value="ENOLASE-PHOSPHATASE E1"/>
    <property type="match status" value="1"/>
</dbReference>
<feature type="compositionally biased region" description="Acidic residues" evidence="6">
    <location>
        <begin position="451"/>
        <end position="465"/>
    </location>
</feature>
<feature type="region of interest" description="Disordered" evidence="6">
    <location>
        <begin position="821"/>
        <end position="843"/>
    </location>
</feature>
<name>A0A9J7DTA7_SPOLT</name>
<feature type="compositionally biased region" description="Polar residues" evidence="6">
    <location>
        <begin position="393"/>
        <end position="403"/>
    </location>
</feature>
<feature type="compositionally biased region" description="Acidic residues" evidence="6">
    <location>
        <begin position="1114"/>
        <end position="1149"/>
    </location>
</feature>
<feature type="compositionally biased region" description="Acidic residues" evidence="6">
    <location>
        <begin position="669"/>
        <end position="694"/>
    </location>
</feature>
<dbReference type="InterPro" id="IPR006439">
    <property type="entry name" value="HAD-SF_hydro_IA"/>
</dbReference>
<dbReference type="SUPFAM" id="SSF56784">
    <property type="entry name" value="HAD-like"/>
    <property type="match status" value="1"/>
</dbReference>
<keyword evidence="1" id="KW-0963">Cytoplasm</keyword>
<dbReference type="Gene3D" id="1.10.720.60">
    <property type="match status" value="1"/>
</dbReference>
<keyword evidence="4" id="KW-0486">Methionine biosynthesis</keyword>
<evidence type="ECO:0000256" key="5">
    <source>
        <dbReference type="ARBA" id="ARBA00023242"/>
    </source>
</evidence>
<dbReference type="Pfam" id="PF00702">
    <property type="entry name" value="Hydrolase"/>
    <property type="match status" value="1"/>
</dbReference>
<dbReference type="Gene3D" id="3.40.50.1000">
    <property type="entry name" value="HAD superfamily/HAD-like"/>
    <property type="match status" value="1"/>
</dbReference>
<feature type="region of interest" description="Disordered" evidence="6">
    <location>
        <begin position="1677"/>
        <end position="1776"/>
    </location>
</feature>
<dbReference type="InterPro" id="IPR036412">
    <property type="entry name" value="HAD-like_sf"/>
</dbReference>
<protein>
    <submittedName>
        <fullName evidence="8">Microtubule-associated protein futsch-like</fullName>
    </submittedName>
</protein>
<proteinExistence type="predicted"/>
<evidence type="ECO:0000256" key="2">
    <source>
        <dbReference type="ARBA" id="ARBA00022605"/>
    </source>
</evidence>
<dbReference type="KEGG" id="sliu:111350693"/>
<feature type="compositionally biased region" description="Low complexity" evidence="6">
    <location>
        <begin position="135"/>
        <end position="146"/>
    </location>
</feature>
<reference evidence="8" key="1">
    <citation type="submission" date="2025-08" db="UniProtKB">
        <authorList>
            <consortium name="RefSeq"/>
        </authorList>
    </citation>
    <scope>IDENTIFICATION</scope>
    <source>
        <strain evidence="8">Ishihara</strain>
        <tissue evidence="8">Whole body</tissue>
    </source>
</reference>
<feature type="region of interest" description="Disordered" evidence="6">
    <location>
        <begin position="296"/>
        <end position="318"/>
    </location>
</feature>
<feature type="compositionally biased region" description="Basic and acidic residues" evidence="6">
    <location>
        <begin position="1994"/>
        <end position="2039"/>
    </location>
</feature>
<dbReference type="InterPro" id="IPR023214">
    <property type="entry name" value="HAD_sf"/>
</dbReference>
<feature type="region of interest" description="Disordered" evidence="6">
    <location>
        <begin position="438"/>
        <end position="465"/>
    </location>
</feature>
<feature type="compositionally biased region" description="Acidic residues" evidence="6">
    <location>
        <begin position="729"/>
        <end position="761"/>
    </location>
</feature>
<evidence type="ECO:0000313" key="7">
    <source>
        <dbReference type="Proteomes" id="UP000301870"/>
    </source>
</evidence>
<feature type="region of interest" description="Disordered" evidence="6">
    <location>
        <begin position="1"/>
        <end position="214"/>
    </location>
</feature>
<dbReference type="CTD" id="40630"/>
<keyword evidence="5" id="KW-0539">Nucleus</keyword>
<accession>A0A9J7DTA7</accession>
<dbReference type="Proteomes" id="UP000301870">
    <property type="component" value="Chromosome 11"/>
</dbReference>
<sequence>MLSRRGSSDMESLDIAEKTLNSLNSSDDEGGPIQRAKKRIQNLSDSDTEKENLEVNIQDGIQPSESDSESEIVPIKSGKIKSRIHMDISSDSDTSNKHRSVKNEGQQIRMKNKRNKLKDKFKSLMNSREKHTLQENSSNESEGSHNAVSDASDEEMSSISKIKQKMKKSMATMSSICDPDTSDEESTTNAKPKQKPRKQKSTKLIEPKPVRMSAKQAMENMQLIKSESNRMLREKAVSLPYHRPKALSLKDIMSRRKPAVASDGKALPIKMNEEQLKHYASLLEQRQKEMMELCKSESDEDTPDTEEKCENTDQETEKSFDIAKTVDEIPTKNCDSNGLVENLDNDMPAVMNDNVDTEKIVEEIVTNIISSEGDLLHSTAGDSIKNDNDNENTKGPNDEQNNSVKDDSNTDFKLVYNDSVEEEQIKLDEKDSTDITNKEVTDKVKVPENNVENDNDSELQTEGNTEEESQLISLHYTENNTEQIEENMEKPEAITIVTKTKDNDVHEQSNEVVNEDFFSDDDVNMEDIDKLIENAEILRDDDNISSPMLVKDPPNLNAKPKLTGAPGMVIDLDCGSVMSKKTGVELLKERFTYFAKLKTPEELEREKEKRIKPGAQHLKLKQELEEQIAEQRSLEWAKRLEEEKQQHMEMDTILDDADAEDSIEKIEEKLEETEAEKEGESSESEEEEKLEENDIEIKDKPRKHNPMVDEEAEESDCDEEGEGIAKDDENNDEVDDDGGQEDDRDDDSSEEESSESEEEEETSKPRKGRILKAFEDSDDEDSIVTEKETKELVTDTEKVMETKINDDQAFVVTNNADGVAETNNADLAETPNEGGSSSQDDVIQLAQRHQSVSDDLFASQESTLIDQAKDGNSVGDEVLGTQTFSILETTTSGLQSPSKLNMDVELQSPSKLNILCMSQPYHDPSIDGIVEGSQLPISETSQSQPLGEDVLALCTGKFYDNEFVSPTEENQYVDDFTQQLSLDKIGDTQLDKTANGVLNKDDNELGIDKESAIIEDQNRIKENSPKPDEPDGNLLKSILDELHDPEFDKPKENKFFTGGTQKKDSAKVLENTQMKKKFVIDSDDEAAEVNVDSEQAKKKKLKKKRPEKRALQISDDEDEEEENQMEDDDMSDLEEDNERLVEYDSEENEIEVKIDKPKKKRKVTDFFEQEAELTSEDEWVGSGDEDEKGLDRMEREEGDDEVFHQGKLRKELGQIHMRDVLDQDKREVRLIQELLFEDGDLGDGHRQRKFRWRNAGDDDDAGTVPDEFADTQEEEFESEEQWRKQRHEREVYLRQMQQQEEESSLNVSVNRTTIIKANLLSKSMSTLLQEVNQTKTEATEVTVVQEKKTAKDIPSPKKSYSIFQQSYHGSLLTRGQGALARLAALATPLATDDDSPKIGSLATHRRNFVFTSITPGEDDVPKVTIKRKADAPQGTPKLMKKLKIEEKTDKLFPYAEENVKDFLTNQWESEDVKEAVTALRKLALEDKENSVDGVITIPGEDASKEDQIEGLVKSVKWQMSSDRKAGPLKQLQGLIWKQGYDKGDIKGHVYDDVSPAMDLWRSVEGQKIYIYSSGSVQAQKLLFGQSQAGDMLKYIDGHFDTAVGAKQETSSYTAIAEKIGCKPEEVLFLTDIVKEAEAARACGMHCALVSREGNAALPDEAVAAFPVLYSLATLANPNKRKPDAQDDQPAKVLKTDVDADVKTPSEKTEVAAEVKESTEAAASEEVKPSAEPEVLTEEKAPESDTSAKLEPVPVNGNSDATVAEPEAPKPAGEPEKMDVEMEVDEPALGTQDKACQATEKVETTVEEITDANEIEATPACDVEPIIEESSEKTENTETDKMETESVPEPKENDAERLKNGHKDTPVAEETPPTSVITEIKDVTNDKEELNEVTEMIEDIEPVVEEPPATQDMEDLQNVGEVLEKECDEILSKVQDVTNLDNIPIKPLLNTIAEETMETENTDSNDIVERILDTEMEMESKKTAEKTTNTSEESVESKVEPEAPADKNDKQETKTEDKGTTTEMSDDKPKEEVAEIKTTEENVDSSSPKTTETEEATMVVEENETKPVDKVENKTEEDSTTPKSETEESKTVVAEVEAETVVAETKVDTEEKKVVDDKLEAEKVEPPTEQTKAETDTPAELKESEKVNEEAKPDSEPKEQTEAQVNGKATNGDAEVANQNGDASKEAELSARLSMENGKEVNGANGDSVKEEEPKTEKSAEVEVSDIKVKNVAVDETRSDPIEQPTEA</sequence>
<dbReference type="GO" id="GO:0043874">
    <property type="term" value="F:acireductone synthase activity"/>
    <property type="evidence" value="ECO:0007669"/>
    <property type="project" value="InterPro"/>
</dbReference>
<feature type="compositionally biased region" description="Low complexity" evidence="6">
    <location>
        <begin position="2090"/>
        <end position="2103"/>
    </location>
</feature>
<feature type="region of interest" description="Disordered" evidence="6">
    <location>
        <begin position="1043"/>
        <end position="1150"/>
    </location>
</feature>
<dbReference type="CDD" id="cd01629">
    <property type="entry name" value="HAD_EP"/>
    <property type="match status" value="1"/>
</dbReference>
<feature type="compositionally biased region" description="Basic and acidic residues" evidence="6">
    <location>
        <begin position="1829"/>
        <end position="1865"/>
    </location>
</feature>
<feature type="compositionally biased region" description="Acidic residues" evidence="6">
    <location>
        <begin position="1804"/>
        <end position="1813"/>
    </location>
</feature>
<feature type="region of interest" description="Disordered" evidence="6">
    <location>
        <begin position="1789"/>
        <end position="1874"/>
    </location>
</feature>
<gene>
    <name evidence="8" type="primary">LOC111350693</name>
</gene>
<dbReference type="NCBIfam" id="TIGR01691">
    <property type="entry name" value="enolase-ppase"/>
    <property type="match status" value="1"/>
</dbReference>
<feature type="compositionally biased region" description="Basic and acidic residues" evidence="6">
    <location>
        <begin position="118"/>
        <end position="133"/>
    </location>
</feature>
<feature type="compositionally biased region" description="Basic and acidic residues" evidence="6">
    <location>
        <begin position="1043"/>
        <end position="1054"/>
    </location>
</feature>
<organism evidence="7 8">
    <name type="scientific">Spodoptera litura</name>
    <name type="common">Asian cotton leafworm</name>
    <dbReference type="NCBI Taxonomy" id="69820"/>
    <lineage>
        <taxon>Eukaryota</taxon>
        <taxon>Metazoa</taxon>
        <taxon>Ecdysozoa</taxon>
        <taxon>Arthropoda</taxon>
        <taxon>Hexapoda</taxon>
        <taxon>Insecta</taxon>
        <taxon>Pterygota</taxon>
        <taxon>Neoptera</taxon>
        <taxon>Endopterygota</taxon>
        <taxon>Lepidoptera</taxon>
        <taxon>Glossata</taxon>
        <taxon>Ditrysia</taxon>
        <taxon>Noctuoidea</taxon>
        <taxon>Noctuidae</taxon>
        <taxon>Amphipyrinae</taxon>
        <taxon>Spodoptera</taxon>
    </lineage>
</organism>
<feature type="compositionally biased region" description="Basic and acidic residues" evidence="6">
    <location>
        <begin position="305"/>
        <end position="318"/>
    </location>
</feature>
<dbReference type="PANTHER" id="PTHR20371">
    <property type="entry name" value="ENOLASE-PHOSPHATASE E1"/>
    <property type="match status" value="1"/>
</dbReference>
<feature type="compositionally biased region" description="Acidic residues" evidence="6">
    <location>
        <begin position="652"/>
        <end position="661"/>
    </location>
</feature>